<feature type="transmembrane region" description="Helical" evidence="13">
    <location>
        <begin position="262"/>
        <end position="280"/>
    </location>
</feature>
<name>A0A3R8PGR5_9CORY</name>
<dbReference type="GO" id="GO:0022877">
    <property type="term" value="F:protein-N(PI)-phosphohistidine-fructose phosphotransferase system transporter activity"/>
    <property type="evidence" value="ECO:0007669"/>
    <property type="project" value="InterPro"/>
</dbReference>
<evidence type="ECO:0000256" key="4">
    <source>
        <dbReference type="ARBA" id="ARBA00022553"/>
    </source>
</evidence>
<dbReference type="Pfam" id="PF00359">
    <property type="entry name" value="PTS_EIIA_2"/>
    <property type="match status" value="1"/>
</dbReference>
<dbReference type="CDD" id="cd00211">
    <property type="entry name" value="PTS_IIA_fru"/>
    <property type="match status" value="1"/>
</dbReference>
<dbReference type="GO" id="GO:0090563">
    <property type="term" value="F:protein-phosphocysteine-sugar phosphotransferase activity"/>
    <property type="evidence" value="ECO:0007669"/>
    <property type="project" value="TreeGrafter"/>
</dbReference>
<dbReference type="InterPro" id="IPR013011">
    <property type="entry name" value="PTS_EIIB_2"/>
</dbReference>
<evidence type="ECO:0000313" key="18">
    <source>
        <dbReference type="Proteomes" id="UP000278422"/>
    </source>
</evidence>
<feature type="transmembrane region" description="Helical" evidence="13">
    <location>
        <begin position="317"/>
        <end position="339"/>
    </location>
</feature>
<evidence type="ECO:0000256" key="11">
    <source>
        <dbReference type="ARBA" id="ARBA00023136"/>
    </source>
</evidence>
<keyword evidence="4" id="KW-0597">Phosphoprotein</keyword>
<feature type="transmembrane region" description="Helical" evidence="13">
    <location>
        <begin position="237"/>
        <end position="255"/>
    </location>
</feature>
<dbReference type="InterPro" id="IPR050864">
    <property type="entry name" value="Bacterial_PTS_Sugar_Transport"/>
</dbReference>
<dbReference type="PROSITE" id="PS51099">
    <property type="entry name" value="PTS_EIIB_TYPE_2"/>
    <property type="match status" value="1"/>
</dbReference>
<dbReference type="InterPro" id="IPR013014">
    <property type="entry name" value="PTS_EIIC_2"/>
</dbReference>
<keyword evidence="11 13" id="KW-0472">Membrane</keyword>
<evidence type="ECO:0000256" key="1">
    <source>
        <dbReference type="ARBA" id="ARBA00004429"/>
    </source>
</evidence>
<comment type="caution">
    <text evidence="17">The sequence shown here is derived from an EMBL/GenBank/DDBJ whole genome shotgun (WGS) entry which is preliminary data.</text>
</comment>
<dbReference type="NCBIfam" id="TIGR01427">
    <property type="entry name" value="PTS_IIC_fructo"/>
    <property type="match status" value="1"/>
</dbReference>
<dbReference type="SUPFAM" id="SSF55804">
    <property type="entry name" value="Phoshotransferase/anion transport protein"/>
    <property type="match status" value="1"/>
</dbReference>
<evidence type="ECO:0000256" key="3">
    <source>
        <dbReference type="ARBA" id="ARBA00022475"/>
    </source>
</evidence>
<feature type="transmembrane region" description="Helical" evidence="13">
    <location>
        <begin position="198"/>
        <end position="217"/>
    </location>
</feature>
<dbReference type="InterPro" id="IPR002178">
    <property type="entry name" value="PTS_EIIA_type-2_dom"/>
</dbReference>
<evidence type="ECO:0000256" key="5">
    <source>
        <dbReference type="ARBA" id="ARBA00022597"/>
    </source>
</evidence>
<keyword evidence="8 13" id="KW-0812">Transmembrane</keyword>
<protein>
    <submittedName>
        <fullName evidence="17">PTS mannose transporter subunit IIABC</fullName>
    </submittedName>
</protein>
<dbReference type="GO" id="GO:0009401">
    <property type="term" value="P:phosphoenolpyruvate-dependent sugar phosphotransferase system"/>
    <property type="evidence" value="ECO:0007669"/>
    <property type="project" value="UniProtKB-KW"/>
</dbReference>
<evidence type="ECO:0000313" key="17">
    <source>
        <dbReference type="EMBL" id="RRQ05606.1"/>
    </source>
</evidence>
<evidence type="ECO:0000259" key="15">
    <source>
        <dbReference type="PROSITE" id="PS51099"/>
    </source>
</evidence>
<dbReference type="PANTHER" id="PTHR30505">
    <property type="entry name" value="FRUCTOSE-LIKE PERMEASE"/>
    <property type="match status" value="1"/>
</dbReference>
<evidence type="ECO:0000256" key="13">
    <source>
        <dbReference type="SAM" id="Phobius"/>
    </source>
</evidence>
<feature type="domain" description="PTS EIIB type-2" evidence="15">
    <location>
        <begin position="23"/>
        <end position="118"/>
    </location>
</feature>
<dbReference type="InterPro" id="IPR006327">
    <property type="entry name" value="PTS_IIC_fruc"/>
</dbReference>
<feature type="compositionally biased region" description="Low complexity" evidence="12">
    <location>
        <begin position="557"/>
        <end position="578"/>
    </location>
</feature>
<comment type="subcellular location">
    <subcellularLocation>
        <location evidence="1">Cell inner membrane</location>
        <topology evidence="1">Multi-pass membrane protein</topology>
    </subcellularLocation>
</comment>
<feature type="transmembrane region" description="Helical" evidence="13">
    <location>
        <begin position="359"/>
        <end position="378"/>
    </location>
</feature>
<evidence type="ECO:0000259" key="16">
    <source>
        <dbReference type="PROSITE" id="PS51104"/>
    </source>
</evidence>
<dbReference type="InterPro" id="IPR036095">
    <property type="entry name" value="PTS_EIIB-like_sf"/>
</dbReference>
<keyword evidence="9" id="KW-0418">Kinase</keyword>
<dbReference type="NCBIfam" id="TIGR00829">
    <property type="entry name" value="FRU"/>
    <property type="match status" value="1"/>
</dbReference>
<keyword evidence="10 13" id="KW-1133">Transmembrane helix</keyword>
<dbReference type="GO" id="GO:0005351">
    <property type="term" value="F:carbohydrate:proton symporter activity"/>
    <property type="evidence" value="ECO:0007669"/>
    <property type="project" value="InterPro"/>
</dbReference>
<feature type="transmembrane region" description="Helical" evidence="13">
    <location>
        <begin position="385"/>
        <end position="413"/>
    </location>
</feature>
<gene>
    <name evidence="17" type="ORF">CXF42_00265</name>
</gene>
<organism evidence="17 18">
    <name type="scientific">Corynebacterium bovis</name>
    <dbReference type="NCBI Taxonomy" id="36808"/>
    <lineage>
        <taxon>Bacteria</taxon>
        <taxon>Bacillati</taxon>
        <taxon>Actinomycetota</taxon>
        <taxon>Actinomycetes</taxon>
        <taxon>Mycobacteriales</taxon>
        <taxon>Corynebacteriaceae</taxon>
        <taxon>Corynebacterium</taxon>
    </lineage>
</organism>
<feature type="domain" description="PTS EIIA type-2" evidence="14">
    <location>
        <begin position="585"/>
        <end position="734"/>
    </location>
</feature>
<dbReference type="SUPFAM" id="SSF52794">
    <property type="entry name" value="PTS system IIB component-like"/>
    <property type="match status" value="1"/>
</dbReference>
<dbReference type="Gene3D" id="3.40.930.10">
    <property type="entry name" value="Mannitol-specific EII, Chain A"/>
    <property type="match status" value="1"/>
</dbReference>
<evidence type="ECO:0000256" key="2">
    <source>
        <dbReference type="ARBA" id="ARBA00022448"/>
    </source>
</evidence>
<evidence type="ECO:0000256" key="8">
    <source>
        <dbReference type="ARBA" id="ARBA00022692"/>
    </source>
</evidence>
<keyword evidence="7" id="KW-0598">Phosphotransferase system</keyword>
<keyword evidence="5" id="KW-0762">Sugar transport</keyword>
<dbReference type="GO" id="GO:0005886">
    <property type="term" value="C:plasma membrane"/>
    <property type="evidence" value="ECO:0007669"/>
    <property type="project" value="UniProtKB-SubCell"/>
</dbReference>
<keyword evidence="6" id="KW-0808">Transferase</keyword>
<dbReference type="Gene3D" id="3.40.50.2300">
    <property type="match status" value="1"/>
</dbReference>
<evidence type="ECO:0000259" key="14">
    <source>
        <dbReference type="PROSITE" id="PS51094"/>
    </source>
</evidence>
<dbReference type="InterPro" id="IPR003501">
    <property type="entry name" value="PTS_EIIB_2/3"/>
</dbReference>
<feature type="domain" description="PTS EIIC type-2" evidence="16">
    <location>
        <begin position="187"/>
        <end position="531"/>
    </location>
</feature>
<dbReference type="Pfam" id="PF02302">
    <property type="entry name" value="PTS_IIB"/>
    <property type="match status" value="1"/>
</dbReference>
<reference evidence="17 18" key="1">
    <citation type="submission" date="2018-01" db="EMBL/GenBank/DDBJ databases">
        <title>Twenty Corynebacterium bovis Genomes.</title>
        <authorList>
            <person name="Gulvik C.A."/>
        </authorList>
    </citation>
    <scope>NUCLEOTIDE SEQUENCE [LARGE SCALE GENOMIC DNA]</scope>
    <source>
        <strain evidence="17 18">16-2004</strain>
    </source>
</reference>
<evidence type="ECO:0000256" key="10">
    <source>
        <dbReference type="ARBA" id="ARBA00022989"/>
    </source>
</evidence>
<evidence type="ECO:0000256" key="6">
    <source>
        <dbReference type="ARBA" id="ARBA00022679"/>
    </source>
</evidence>
<keyword evidence="18" id="KW-1185">Reference proteome</keyword>
<dbReference type="PROSITE" id="PS51094">
    <property type="entry name" value="PTS_EIIA_TYPE_2"/>
    <property type="match status" value="1"/>
</dbReference>
<dbReference type="AlphaFoldDB" id="A0A3R8PGR5"/>
<feature type="region of interest" description="Disordered" evidence="12">
    <location>
        <begin position="531"/>
        <end position="585"/>
    </location>
</feature>
<evidence type="ECO:0000256" key="12">
    <source>
        <dbReference type="SAM" id="MobiDB-lite"/>
    </source>
</evidence>
<dbReference type="GO" id="GO:0016301">
    <property type="term" value="F:kinase activity"/>
    <property type="evidence" value="ECO:0007669"/>
    <property type="project" value="UniProtKB-KW"/>
</dbReference>
<dbReference type="Proteomes" id="UP000278422">
    <property type="component" value="Unassembled WGS sequence"/>
</dbReference>
<proteinExistence type="predicted"/>
<dbReference type="InterPro" id="IPR016152">
    <property type="entry name" value="PTrfase/Anion_transptr"/>
</dbReference>
<dbReference type="PROSITE" id="PS51104">
    <property type="entry name" value="PTS_EIIC_TYPE_2"/>
    <property type="match status" value="1"/>
</dbReference>
<keyword evidence="2" id="KW-0813">Transport</keyword>
<sequence>MTDSTDAGTRAGTDPDAGTRPLILAITACPTGIAHTYMAAENLTAAAEEAGVRVRVETHGSIGVEGTFTDAELREAAAVVVAADTAVDTARFAGIPLVTTGVDEGIRRPAALLRRTLEAGRAGAVGGGGVSAGVGAGVGAGSGRAGADGRTGAAAAAGVGAAGAAAGSGATARTSARATGRDLGRELYAALMNGVSHMIPFVVTGGLLIAVALSLGGDPTAEGLVVPDGSPWKPVEQLGALAFTLMVPVISGYIAQAIADRPGLAPGFITGLVAATGALYHSEAGAGFLGGIVTGLLSGYVARWIRRIPVHRYIAPVWPIIVIPVVTTVSVGLVFIYVLGRPIAAVFTALTEWLAGMDGDSVLIVGAVVGAMIAFDMGGPFNKTAFLFGGGLIAAGNAAPMGMAAAAIAVPPLGMGLVSVVRRRWFTRPEQEAGIAALFMGFFGITEGAIPFAVARPLQVIPANVLGGAVAGALAGATGVRDNVMHGGPIVAVLGAVDGVPWFAVAVVVGALVTASTSLLLVGLARRRGERAQGEPVPDAAAGSGEPVPGEQVQGSDGATGRADAPGAGAAGAGADAGQPEGREPLLTEGGVVLYDGDGPAPGTRDELIRALAGRAAQVGRVTDVEDVVRAAVAREETLSTAAGHGVAIPHARTAGVAQPVVTVARVPAGAVEWDTPDDAPVRLVFLIAVPDDAGSAHLRILAALARALMREPFRRRLLDAPDAAAVAAAVDDALAGARR</sequence>
<dbReference type="CDD" id="cd05569">
    <property type="entry name" value="PTS_IIB_fructose"/>
    <property type="match status" value="1"/>
</dbReference>
<feature type="transmembrane region" description="Helical" evidence="13">
    <location>
        <begin position="461"/>
        <end position="480"/>
    </location>
</feature>
<dbReference type="EMBL" id="PQNQ01000001">
    <property type="protein sequence ID" value="RRQ05606.1"/>
    <property type="molecule type" value="Genomic_DNA"/>
</dbReference>
<evidence type="ECO:0000256" key="9">
    <source>
        <dbReference type="ARBA" id="ARBA00022777"/>
    </source>
</evidence>
<evidence type="ECO:0000256" key="7">
    <source>
        <dbReference type="ARBA" id="ARBA00022683"/>
    </source>
</evidence>
<accession>A0A3R8PGR5</accession>
<feature type="transmembrane region" description="Helical" evidence="13">
    <location>
        <begin position="433"/>
        <end position="454"/>
    </location>
</feature>
<dbReference type="InterPro" id="IPR003353">
    <property type="entry name" value="PTS_IIB_fruc"/>
</dbReference>
<feature type="transmembrane region" description="Helical" evidence="13">
    <location>
        <begin position="500"/>
        <end position="524"/>
    </location>
</feature>
<feature type="transmembrane region" description="Helical" evidence="13">
    <location>
        <begin position="286"/>
        <end position="305"/>
    </location>
</feature>
<dbReference type="RefSeq" id="WP_125186892.1">
    <property type="nucleotide sequence ID" value="NZ_PQNQ01000001.1"/>
</dbReference>
<dbReference type="PANTHER" id="PTHR30505:SF0">
    <property type="entry name" value="FRUCTOSE-LIKE PTS SYSTEM EIIBC COMPONENT-RELATED"/>
    <property type="match status" value="1"/>
</dbReference>
<keyword evidence="3" id="KW-1003">Cell membrane</keyword>